<dbReference type="EMBL" id="PTJE01000003">
    <property type="protein sequence ID" value="PPK95018.1"/>
    <property type="molecule type" value="Genomic_DNA"/>
</dbReference>
<protein>
    <submittedName>
        <fullName evidence="2">Sulfatase-modifying factor enzyme 1</fullName>
    </submittedName>
</protein>
<evidence type="ECO:0000313" key="2">
    <source>
        <dbReference type="EMBL" id="PPK95018.1"/>
    </source>
</evidence>
<gene>
    <name evidence="2" type="ORF">LY01_01771</name>
</gene>
<dbReference type="Gene3D" id="3.90.1580.10">
    <property type="entry name" value="paralog of FGE (formylglycine-generating enzyme)"/>
    <property type="match status" value="1"/>
</dbReference>
<organism evidence="2 3">
    <name type="scientific">Nonlabens xylanidelens</name>
    <dbReference type="NCBI Taxonomy" id="191564"/>
    <lineage>
        <taxon>Bacteria</taxon>
        <taxon>Pseudomonadati</taxon>
        <taxon>Bacteroidota</taxon>
        <taxon>Flavobacteriia</taxon>
        <taxon>Flavobacteriales</taxon>
        <taxon>Flavobacteriaceae</taxon>
        <taxon>Nonlabens</taxon>
    </lineage>
</organism>
<reference evidence="2 3" key="1">
    <citation type="submission" date="2018-02" db="EMBL/GenBank/DDBJ databases">
        <title>Genomic Encyclopedia of Archaeal and Bacterial Type Strains, Phase II (KMG-II): from individual species to whole genera.</title>
        <authorList>
            <person name="Goeker M."/>
        </authorList>
    </citation>
    <scope>NUCLEOTIDE SEQUENCE [LARGE SCALE GENOMIC DNA]</scope>
    <source>
        <strain evidence="2 3">DSM 16809</strain>
    </source>
</reference>
<sequence length="305" mass="35949">MLNINLVQKWRFPLLNKYFWIIKYDYFLTSLNIMNKITKHSFVALCILIITTSCSVFQPVDTNDPLVTDPSTPPGTIQLTENLYIDRVPVTNLMYKEFLDNLSNYWSMKKHEELKTFPRFNLDADSVFIPWTGNTRLLMSATHSNPQEMITSKLSTGNYSSSPFFQWHPVVNINKEQAELFCLWRTDLANAVYAIKSKNESKRARFPYKVKYRLPTEKEMIAAQNKLEREFKLTKYQNQIFAYTGDFGLFRRMQNETEQLTITEIKEIGKDKTYNAMLDRNLSYYQQSELKTGFRCICEIIEEDE</sequence>
<dbReference type="Pfam" id="PF03781">
    <property type="entry name" value="FGE-sulfatase"/>
    <property type="match status" value="1"/>
</dbReference>
<evidence type="ECO:0000313" key="3">
    <source>
        <dbReference type="Proteomes" id="UP000239002"/>
    </source>
</evidence>
<evidence type="ECO:0000259" key="1">
    <source>
        <dbReference type="Pfam" id="PF03781"/>
    </source>
</evidence>
<feature type="domain" description="Sulfatase-modifying factor enzyme-like" evidence="1">
    <location>
        <begin position="68"/>
        <end position="224"/>
    </location>
</feature>
<proteinExistence type="predicted"/>
<dbReference type="InterPro" id="IPR005532">
    <property type="entry name" value="SUMF_dom"/>
</dbReference>
<dbReference type="SUPFAM" id="SSF56436">
    <property type="entry name" value="C-type lectin-like"/>
    <property type="match status" value="1"/>
</dbReference>
<keyword evidence="3" id="KW-1185">Reference proteome</keyword>
<comment type="caution">
    <text evidence="2">The sequence shown here is derived from an EMBL/GenBank/DDBJ whole genome shotgun (WGS) entry which is preliminary data.</text>
</comment>
<dbReference type="InterPro" id="IPR016187">
    <property type="entry name" value="CTDL_fold"/>
</dbReference>
<accession>A0A2S6ILD9</accession>
<dbReference type="Proteomes" id="UP000239002">
    <property type="component" value="Unassembled WGS sequence"/>
</dbReference>
<dbReference type="AlphaFoldDB" id="A0A2S6ILD9"/>
<dbReference type="InterPro" id="IPR042095">
    <property type="entry name" value="SUMF_sf"/>
</dbReference>
<name>A0A2S6ILD9_9FLAO</name>